<protein>
    <recommendedName>
        <fullName evidence="4 7">dTDP-glucose 4,6-dehydratase</fullName>
        <ecNumber evidence="4 7">4.2.1.46</ecNumber>
    </recommendedName>
</protein>
<comment type="caution">
    <text evidence="9">The sequence shown here is derived from an EMBL/GenBank/DDBJ whole genome shotgun (WGS) entry which is preliminary data.</text>
</comment>
<dbReference type="CDD" id="cd05246">
    <property type="entry name" value="dTDP_GD_SDR_e"/>
    <property type="match status" value="1"/>
</dbReference>
<evidence type="ECO:0000259" key="8">
    <source>
        <dbReference type="Pfam" id="PF16363"/>
    </source>
</evidence>
<evidence type="ECO:0000256" key="7">
    <source>
        <dbReference type="RuleBase" id="RU004473"/>
    </source>
</evidence>
<dbReference type="PANTHER" id="PTHR43000">
    <property type="entry name" value="DTDP-D-GLUCOSE 4,6-DEHYDRATASE-RELATED"/>
    <property type="match status" value="1"/>
</dbReference>
<dbReference type="EMBL" id="RBPJ01000088">
    <property type="protein sequence ID" value="RMO00506.1"/>
    <property type="molecule type" value="Genomic_DNA"/>
</dbReference>
<evidence type="ECO:0000313" key="10">
    <source>
        <dbReference type="Proteomes" id="UP000270524"/>
    </source>
</evidence>
<evidence type="ECO:0000256" key="1">
    <source>
        <dbReference type="ARBA" id="ARBA00001539"/>
    </source>
</evidence>
<evidence type="ECO:0000256" key="6">
    <source>
        <dbReference type="ARBA" id="ARBA00023239"/>
    </source>
</evidence>
<dbReference type="Pfam" id="PF16363">
    <property type="entry name" value="GDP_Man_Dehyd"/>
    <property type="match status" value="1"/>
</dbReference>
<comment type="cofactor">
    <cofactor evidence="2 7">
        <name>NAD(+)</name>
        <dbReference type="ChEBI" id="CHEBI:57540"/>
    </cofactor>
</comment>
<organism evidence="9 10">
    <name type="scientific">Pseudomonas cannabina</name>
    <dbReference type="NCBI Taxonomy" id="86840"/>
    <lineage>
        <taxon>Bacteria</taxon>
        <taxon>Pseudomonadati</taxon>
        <taxon>Pseudomonadota</taxon>
        <taxon>Gammaproteobacteria</taxon>
        <taxon>Pseudomonadales</taxon>
        <taxon>Pseudomonadaceae</taxon>
        <taxon>Pseudomonas</taxon>
    </lineage>
</organism>
<dbReference type="InterPro" id="IPR036291">
    <property type="entry name" value="NAD(P)-bd_dom_sf"/>
</dbReference>
<dbReference type="InterPro" id="IPR016040">
    <property type="entry name" value="NAD(P)-bd_dom"/>
</dbReference>
<evidence type="ECO:0000256" key="4">
    <source>
        <dbReference type="ARBA" id="ARBA00011990"/>
    </source>
</evidence>
<accession>A0A3M3RVR3</accession>
<dbReference type="NCBIfam" id="TIGR01181">
    <property type="entry name" value="dTDP_gluc_dehyt"/>
    <property type="match status" value="1"/>
</dbReference>
<dbReference type="GO" id="GO:0008460">
    <property type="term" value="F:dTDP-glucose 4,6-dehydratase activity"/>
    <property type="evidence" value="ECO:0007669"/>
    <property type="project" value="UniProtKB-EC"/>
</dbReference>
<keyword evidence="6 7" id="KW-0456">Lyase</keyword>
<evidence type="ECO:0000313" key="9">
    <source>
        <dbReference type="EMBL" id="RMO00506.1"/>
    </source>
</evidence>
<dbReference type="Gene3D" id="3.90.25.10">
    <property type="entry name" value="UDP-galactose 4-epimerase, domain 1"/>
    <property type="match status" value="1"/>
</dbReference>
<dbReference type="SUPFAM" id="SSF51735">
    <property type="entry name" value="NAD(P)-binding Rossmann-fold domains"/>
    <property type="match status" value="1"/>
</dbReference>
<dbReference type="Proteomes" id="UP000270524">
    <property type="component" value="Unassembled WGS sequence"/>
</dbReference>
<dbReference type="EC" id="4.2.1.46" evidence="4 7"/>
<dbReference type="InterPro" id="IPR020904">
    <property type="entry name" value="Sc_DH/Rdtase_CS"/>
</dbReference>
<comment type="catalytic activity">
    <reaction evidence="1 7">
        <text>dTDP-alpha-D-glucose = dTDP-4-dehydro-6-deoxy-alpha-D-glucose + H2O</text>
        <dbReference type="Rhea" id="RHEA:17221"/>
        <dbReference type="ChEBI" id="CHEBI:15377"/>
        <dbReference type="ChEBI" id="CHEBI:57477"/>
        <dbReference type="ChEBI" id="CHEBI:57649"/>
        <dbReference type="EC" id="4.2.1.46"/>
    </reaction>
</comment>
<comment type="similarity">
    <text evidence="3 7">Belongs to the NAD(P)-dependent epimerase/dehydratase family. dTDP-glucose dehydratase subfamily.</text>
</comment>
<dbReference type="PROSITE" id="PS00061">
    <property type="entry name" value="ADH_SHORT"/>
    <property type="match status" value="1"/>
</dbReference>
<reference evidence="9 10" key="1">
    <citation type="submission" date="2018-08" db="EMBL/GenBank/DDBJ databases">
        <title>Recombination of ecologically and evolutionarily significant loci maintains genetic cohesion in the Pseudomonas syringae species complex.</title>
        <authorList>
            <person name="Dillon M."/>
            <person name="Thakur S."/>
            <person name="Almeida R.N.D."/>
            <person name="Weir B.S."/>
            <person name="Guttman D.S."/>
        </authorList>
    </citation>
    <scope>NUCLEOTIDE SEQUENCE [LARGE SCALE GENOMIC DNA]</scope>
    <source>
        <strain evidence="9 10">ICMP 15203</strain>
    </source>
</reference>
<name>A0A3M3RVR3_PSECA</name>
<gene>
    <name evidence="9" type="ORF">ALQ51_04810</name>
</gene>
<dbReference type="GO" id="GO:0009225">
    <property type="term" value="P:nucleotide-sugar metabolic process"/>
    <property type="evidence" value="ECO:0007669"/>
    <property type="project" value="InterPro"/>
</dbReference>
<evidence type="ECO:0000256" key="2">
    <source>
        <dbReference type="ARBA" id="ARBA00001911"/>
    </source>
</evidence>
<keyword evidence="5" id="KW-0520">NAD</keyword>
<sequence>MIVTPRCNGQRFTGNRTTIGRLTLATKPARHLRSGNLQQFYSAPHSGLMASSCHTRSSAMLHYFQNSQEGQFMRILVTGGAGFIGSALIRHLIYNTEHDVLNFDKLTYAGNLESLQSIATNTRYEFVQADICDQAKVSAVLERFAPHAIMHLAAESHVDRSIDGPAEFVQTNIVGTYSLLEATRAYWLKLPEAERQAFRFHHISTDEVYGDLHGVDDLFTETTPYAPSSPYSASKAASDHLVRAWHRTYGLPVVVTNCSNNYGPFHFPEKLIPLVILNALAGKPLPVYGNGLQVRDWLYVEDHARALLKVVTEGEVGETYNIGGHNEQKNIDVVRGICTLLDELTPQHPAGVQHYSDLITYVVDRPGHDQRYAIDASKIDKYLGWTPEETFESGLRKTVQWYLDNLDWCRRVQDGSYQGERLGFSENKDLIA</sequence>
<feature type="domain" description="NAD(P)-binding" evidence="8">
    <location>
        <begin position="76"/>
        <end position="398"/>
    </location>
</feature>
<proteinExistence type="inferred from homology"/>
<dbReference type="AlphaFoldDB" id="A0A3M3RVR3"/>
<evidence type="ECO:0000256" key="3">
    <source>
        <dbReference type="ARBA" id="ARBA00008178"/>
    </source>
</evidence>
<dbReference type="Gene3D" id="3.40.50.720">
    <property type="entry name" value="NAD(P)-binding Rossmann-like Domain"/>
    <property type="match status" value="1"/>
</dbReference>
<dbReference type="InterPro" id="IPR005888">
    <property type="entry name" value="dTDP_Gluc_deHydtase"/>
</dbReference>
<evidence type="ECO:0000256" key="5">
    <source>
        <dbReference type="ARBA" id="ARBA00023027"/>
    </source>
</evidence>